<dbReference type="Ensembl" id="ENSMMDT00005042340.1">
    <property type="protein sequence ID" value="ENSMMDP00005041494.1"/>
    <property type="gene ID" value="ENSMMDG00005019158.1"/>
</dbReference>
<dbReference type="InterPro" id="IPR010345">
    <property type="entry name" value="IL-17_fam"/>
</dbReference>
<comment type="subcellular location">
    <subcellularLocation>
        <location evidence="1">Secreted</location>
    </subcellularLocation>
</comment>
<sequence>MVKHKLFLCFQAVTMMLTVTMMMMMMVMVREAGAAPHDHSKHTTKPHRKSSDPSGAAEEKMVPLQLDSSSLVPSQIRALNNHSLSPWTYHKTYDESLYPSVLWEARCSLTGCLDADGTEDPSLESKPIMHQVLLLRRVKAPGVQSYHYRLETRLLAVGCTCIRPSVQLQD</sequence>
<keyword evidence="8" id="KW-1185">Reference proteome</keyword>
<organism evidence="7 8">
    <name type="scientific">Myripristis murdjan</name>
    <name type="common">pinecone soldierfish</name>
    <dbReference type="NCBI Taxonomy" id="586833"/>
    <lineage>
        <taxon>Eukaryota</taxon>
        <taxon>Metazoa</taxon>
        <taxon>Chordata</taxon>
        <taxon>Craniata</taxon>
        <taxon>Vertebrata</taxon>
        <taxon>Euteleostomi</taxon>
        <taxon>Actinopterygii</taxon>
        <taxon>Neopterygii</taxon>
        <taxon>Teleostei</taxon>
        <taxon>Neoteleostei</taxon>
        <taxon>Acanthomorphata</taxon>
        <taxon>Holocentriformes</taxon>
        <taxon>Holocentridae</taxon>
        <taxon>Myripristis</taxon>
    </lineage>
</organism>
<keyword evidence="3" id="KW-0202">Cytokine</keyword>
<evidence type="ECO:0000256" key="3">
    <source>
        <dbReference type="ARBA" id="ARBA00022514"/>
    </source>
</evidence>
<dbReference type="InterPro" id="IPR020440">
    <property type="entry name" value="IL-17_chr"/>
</dbReference>
<feature type="compositionally biased region" description="Basic residues" evidence="6">
    <location>
        <begin position="39"/>
        <end position="48"/>
    </location>
</feature>
<feature type="region of interest" description="Disordered" evidence="6">
    <location>
        <begin position="35"/>
        <end position="60"/>
    </location>
</feature>
<dbReference type="Pfam" id="PF06083">
    <property type="entry name" value="IL17"/>
    <property type="match status" value="1"/>
</dbReference>
<evidence type="ECO:0000256" key="2">
    <source>
        <dbReference type="ARBA" id="ARBA00007236"/>
    </source>
</evidence>
<evidence type="ECO:0000313" key="8">
    <source>
        <dbReference type="Proteomes" id="UP000472263"/>
    </source>
</evidence>
<dbReference type="SUPFAM" id="SSF57501">
    <property type="entry name" value="Cystine-knot cytokines"/>
    <property type="match status" value="1"/>
</dbReference>
<accession>A0A668A0Y4</accession>
<dbReference type="PRINTS" id="PR01932">
    <property type="entry name" value="INTRLEUKIN17"/>
</dbReference>
<reference evidence="7" key="3">
    <citation type="submission" date="2025-09" db="UniProtKB">
        <authorList>
            <consortium name="Ensembl"/>
        </authorList>
    </citation>
    <scope>IDENTIFICATION</scope>
</reference>
<dbReference type="GO" id="GO:0005615">
    <property type="term" value="C:extracellular space"/>
    <property type="evidence" value="ECO:0007669"/>
    <property type="project" value="UniProtKB-KW"/>
</dbReference>
<keyword evidence="5" id="KW-0732">Signal</keyword>
<dbReference type="InterPro" id="IPR029034">
    <property type="entry name" value="Cystine-knot_cytokine"/>
</dbReference>
<evidence type="ECO:0000313" key="7">
    <source>
        <dbReference type="Ensembl" id="ENSMMDP00005041494.1"/>
    </source>
</evidence>
<dbReference type="Gene3D" id="2.10.90.10">
    <property type="entry name" value="Cystine-knot cytokines"/>
    <property type="match status" value="1"/>
</dbReference>
<dbReference type="Proteomes" id="UP000472263">
    <property type="component" value="Chromosome 3"/>
</dbReference>
<gene>
    <name evidence="7" type="primary">il17a/f1</name>
</gene>
<protein>
    <submittedName>
        <fullName evidence="7">Interleukin 17a/f1</fullName>
    </submittedName>
</protein>
<dbReference type="GeneTree" id="ENSGT00940000156618"/>
<dbReference type="InParanoid" id="A0A668A0Y4"/>
<name>A0A668A0Y4_9TELE</name>
<evidence type="ECO:0000256" key="1">
    <source>
        <dbReference type="ARBA" id="ARBA00004613"/>
    </source>
</evidence>
<dbReference type="GO" id="GO:0005125">
    <property type="term" value="F:cytokine activity"/>
    <property type="evidence" value="ECO:0007669"/>
    <property type="project" value="UniProtKB-KW"/>
</dbReference>
<reference evidence="7" key="2">
    <citation type="submission" date="2025-08" db="UniProtKB">
        <authorList>
            <consortium name="Ensembl"/>
        </authorList>
    </citation>
    <scope>IDENTIFICATION</scope>
</reference>
<dbReference type="AlphaFoldDB" id="A0A668A0Y4"/>
<evidence type="ECO:0000256" key="4">
    <source>
        <dbReference type="ARBA" id="ARBA00022525"/>
    </source>
</evidence>
<reference evidence="7" key="1">
    <citation type="submission" date="2019-06" db="EMBL/GenBank/DDBJ databases">
        <authorList>
            <consortium name="Wellcome Sanger Institute Data Sharing"/>
        </authorList>
    </citation>
    <scope>NUCLEOTIDE SEQUENCE [LARGE SCALE GENOMIC DNA]</scope>
</reference>
<dbReference type="GO" id="GO:0006954">
    <property type="term" value="P:inflammatory response"/>
    <property type="evidence" value="ECO:0007669"/>
    <property type="project" value="InterPro"/>
</dbReference>
<evidence type="ECO:0000256" key="5">
    <source>
        <dbReference type="ARBA" id="ARBA00022729"/>
    </source>
</evidence>
<evidence type="ECO:0000256" key="6">
    <source>
        <dbReference type="SAM" id="MobiDB-lite"/>
    </source>
</evidence>
<comment type="similarity">
    <text evidence="2">Belongs to the IL-17 family.</text>
</comment>
<proteinExistence type="inferred from homology"/>
<keyword evidence="4" id="KW-0964">Secreted</keyword>